<evidence type="ECO:0000313" key="1">
    <source>
        <dbReference type="EMBL" id="KAI9273059.1"/>
    </source>
</evidence>
<organism evidence="1 2">
    <name type="scientific">Phascolomyces articulosus</name>
    <dbReference type="NCBI Taxonomy" id="60185"/>
    <lineage>
        <taxon>Eukaryota</taxon>
        <taxon>Fungi</taxon>
        <taxon>Fungi incertae sedis</taxon>
        <taxon>Mucoromycota</taxon>
        <taxon>Mucoromycotina</taxon>
        <taxon>Mucoromycetes</taxon>
        <taxon>Mucorales</taxon>
        <taxon>Lichtheimiaceae</taxon>
        <taxon>Phascolomyces</taxon>
    </lineage>
</organism>
<reference evidence="1" key="2">
    <citation type="submission" date="2023-02" db="EMBL/GenBank/DDBJ databases">
        <authorList>
            <consortium name="DOE Joint Genome Institute"/>
            <person name="Mondo S.J."/>
            <person name="Chang Y."/>
            <person name="Wang Y."/>
            <person name="Ahrendt S."/>
            <person name="Andreopoulos W."/>
            <person name="Barry K."/>
            <person name="Beard J."/>
            <person name="Benny G.L."/>
            <person name="Blankenship S."/>
            <person name="Bonito G."/>
            <person name="Cuomo C."/>
            <person name="Desiro A."/>
            <person name="Gervers K.A."/>
            <person name="Hundley H."/>
            <person name="Kuo A."/>
            <person name="LaButti K."/>
            <person name="Lang B.F."/>
            <person name="Lipzen A."/>
            <person name="O'Donnell K."/>
            <person name="Pangilinan J."/>
            <person name="Reynolds N."/>
            <person name="Sandor L."/>
            <person name="Smith M.W."/>
            <person name="Tsang A."/>
            <person name="Grigoriev I.V."/>
            <person name="Stajich J.E."/>
            <person name="Spatafora J.W."/>
        </authorList>
    </citation>
    <scope>NUCLEOTIDE SEQUENCE</scope>
    <source>
        <strain evidence="1">RSA 2281</strain>
    </source>
</reference>
<proteinExistence type="predicted"/>
<protein>
    <submittedName>
        <fullName evidence="1">Uncharacterized protein</fullName>
    </submittedName>
</protein>
<reference evidence="1" key="1">
    <citation type="journal article" date="2022" name="IScience">
        <title>Evolution of zygomycete secretomes and the origins of terrestrial fungal ecologies.</title>
        <authorList>
            <person name="Chang Y."/>
            <person name="Wang Y."/>
            <person name="Mondo S."/>
            <person name="Ahrendt S."/>
            <person name="Andreopoulos W."/>
            <person name="Barry K."/>
            <person name="Beard J."/>
            <person name="Benny G.L."/>
            <person name="Blankenship S."/>
            <person name="Bonito G."/>
            <person name="Cuomo C."/>
            <person name="Desiro A."/>
            <person name="Gervers K.A."/>
            <person name="Hundley H."/>
            <person name="Kuo A."/>
            <person name="LaButti K."/>
            <person name="Lang B.F."/>
            <person name="Lipzen A."/>
            <person name="O'Donnell K."/>
            <person name="Pangilinan J."/>
            <person name="Reynolds N."/>
            <person name="Sandor L."/>
            <person name="Smith M.E."/>
            <person name="Tsang A."/>
            <person name="Grigoriev I.V."/>
            <person name="Stajich J.E."/>
            <person name="Spatafora J.W."/>
        </authorList>
    </citation>
    <scope>NUCLEOTIDE SEQUENCE</scope>
    <source>
        <strain evidence="1">RSA 2281</strain>
    </source>
</reference>
<accession>A0AAD5KK26</accession>
<dbReference type="AlphaFoldDB" id="A0AAD5KK26"/>
<dbReference type="Proteomes" id="UP001209540">
    <property type="component" value="Unassembled WGS sequence"/>
</dbReference>
<dbReference type="EMBL" id="JAIXMP010000005">
    <property type="protein sequence ID" value="KAI9273059.1"/>
    <property type="molecule type" value="Genomic_DNA"/>
</dbReference>
<evidence type="ECO:0000313" key="2">
    <source>
        <dbReference type="Proteomes" id="UP001209540"/>
    </source>
</evidence>
<keyword evidence="2" id="KW-1185">Reference proteome</keyword>
<comment type="caution">
    <text evidence="1">The sequence shown here is derived from an EMBL/GenBank/DDBJ whole genome shotgun (WGS) entry which is preliminary data.</text>
</comment>
<gene>
    <name evidence="1" type="ORF">BDA99DRAFT_499910</name>
</gene>
<name>A0AAD5KK26_9FUNG</name>
<sequence length="235" mass="26788">MTNNKGYQFRSLSPSSSDIGSPLSYLLKKPVLHGKLMKVYLRLNWETDNSSSLIESLKIPSPTMNDFLYNAMFQMFFDNVGPMYPLIFSQEYSKRMAELTRYVPIISQSIQNIVTRGVSGSEDDQQYDKQQQQLSETNQICLATIQAMTSKARILQSIPEKQKYQGKNGTTETDLIVALYYYFKNTISFPKCVKIGAEAINNTSTEPATNISKNNEDTLQTPYDSIVNIWTTYQE</sequence>